<evidence type="ECO:0000313" key="2">
    <source>
        <dbReference type="EMBL" id="SFO26403.1"/>
    </source>
</evidence>
<keyword evidence="1" id="KW-0472">Membrane</keyword>
<dbReference type="EMBL" id="FOVI01000031">
    <property type="protein sequence ID" value="SFO26403.1"/>
    <property type="molecule type" value="Genomic_DNA"/>
</dbReference>
<evidence type="ECO:0008006" key="4">
    <source>
        <dbReference type="Google" id="ProtNLM"/>
    </source>
</evidence>
<accession>A0A1I5FS41</accession>
<dbReference type="STRING" id="913024.SAMN05421741_13111"/>
<protein>
    <recommendedName>
        <fullName evidence="4">PEGA domain-containing protein</fullName>
    </recommendedName>
</protein>
<proteinExistence type="predicted"/>
<feature type="transmembrane region" description="Helical" evidence="1">
    <location>
        <begin position="82"/>
        <end position="101"/>
    </location>
</feature>
<keyword evidence="3" id="KW-1185">Reference proteome</keyword>
<keyword evidence="1" id="KW-1133">Transmembrane helix</keyword>
<gene>
    <name evidence="2" type="ORF">SAMN05421741_13111</name>
</gene>
<feature type="transmembrane region" description="Helical" evidence="1">
    <location>
        <begin position="107"/>
        <end position="125"/>
    </location>
</feature>
<keyword evidence="1" id="KW-0812">Transmembrane</keyword>
<sequence>MAVIKIQRGSGYVDKIRNYKVFINNEQIGVISEGEIKEYNVSPGTHTVSTKIDWAGSKDIIVDLKENDVVNFKVENYTAKHWLISVYFIAFITLVHIVLFITIDFQYTSLLFIPILVIMGYYLTFGRNKYLTLKQL</sequence>
<evidence type="ECO:0000256" key="1">
    <source>
        <dbReference type="SAM" id="Phobius"/>
    </source>
</evidence>
<dbReference type="Proteomes" id="UP000199036">
    <property type="component" value="Unassembled WGS sequence"/>
</dbReference>
<evidence type="ECO:0000313" key="3">
    <source>
        <dbReference type="Proteomes" id="UP000199036"/>
    </source>
</evidence>
<reference evidence="3" key="1">
    <citation type="submission" date="2016-10" db="EMBL/GenBank/DDBJ databases">
        <authorList>
            <person name="Varghese N."/>
            <person name="Submissions S."/>
        </authorList>
    </citation>
    <scope>NUCLEOTIDE SEQUENCE [LARGE SCALE GENOMIC DNA]</scope>
    <source>
        <strain evidence="3">DS-12</strain>
    </source>
</reference>
<dbReference type="RefSeq" id="WP_091525969.1">
    <property type="nucleotide sequence ID" value="NZ_FOVI01000031.1"/>
</dbReference>
<organism evidence="2 3">
    <name type="scientific">Paenimyroides ummariense</name>
    <dbReference type="NCBI Taxonomy" id="913024"/>
    <lineage>
        <taxon>Bacteria</taxon>
        <taxon>Pseudomonadati</taxon>
        <taxon>Bacteroidota</taxon>
        <taxon>Flavobacteriia</taxon>
        <taxon>Flavobacteriales</taxon>
        <taxon>Flavobacteriaceae</taxon>
        <taxon>Paenimyroides</taxon>
    </lineage>
</organism>
<dbReference type="AlphaFoldDB" id="A0A1I5FS41"/>
<name>A0A1I5FS41_9FLAO</name>
<dbReference type="OrthoDB" id="2223488at2"/>